<dbReference type="AlphaFoldDB" id="A0A8T0IHT7"/>
<evidence type="ECO:0000313" key="3">
    <source>
        <dbReference type="Proteomes" id="UP000822688"/>
    </source>
</evidence>
<feature type="region of interest" description="Disordered" evidence="1">
    <location>
        <begin position="1"/>
        <end position="107"/>
    </location>
</feature>
<keyword evidence="3" id="KW-1185">Reference proteome</keyword>
<evidence type="ECO:0000256" key="1">
    <source>
        <dbReference type="SAM" id="MobiDB-lite"/>
    </source>
</evidence>
<organism evidence="2 3">
    <name type="scientific">Ceratodon purpureus</name>
    <name type="common">Fire moss</name>
    <name type="synonym">Dicranum purpureum</name>
    <dbReference type="NCBI Taxonomy" id="3225"/>
    <lineage>
        <taxon>Eukaryota</taxon>
        <taxon>Viridiplantae</taxon>
        <taxon>Streptophyta</taxon>
        <taxon>Embryophyta</taxon>
        <taxon>Bryophyta</taxon>
        <taxon>Bryophytina</taxon>
        <taxon>Bryopsida</taxon>
        <taxon>Dicranidae</taxon>
        <taxon>Pseudoditrichales</taxon>
        <taxon>Ditrichaceae</taxon>
        <taxon>Ceratodon</taxon>
    </lineage>
</organism>
<evidence type="ECO:0000313" key="2">
    <source>
        <dbReference type="EMBL" id="KAG0583354.1"/>
    </source>
</evidence>
<feature type="compositionally biased region" description="Basic residues" evidence="1">
    <location>
        <begin position="95"/>
        <end position="105"/>
    </location>
</feature>
<proteinExistence type="predicted"/>
<reference evidence="2" key="1">
    <citation type="submission" date="2020-06" db="EMBL/GenBank/DDBJ databases">
        <title>WGS assembly of Ceratodon purpureus strain R40.</title>
        <authorList>
            <person name="Carey S.B."/>
            <person name="Jenkins J."/>
            <person name="Shu S."/>
            <person name="Lovell J.T."/>
            <person name="Sreedasyam A."/>
            <person name="Maumus F."/>
            <person name="Tiley G.P."/>
            <person name="Fernandez-Pozo N."/>
            <person name="Barry K."/>
            <person name="Chen C."/>
            <person name="Wang M."/>
            <person name="Lipzen A."/>
            <person name="Daum C."/>
            <person name="Saski C.A."/>
            <person name="Payton A.C."/>
            <person name="Mcbreen J.C."/>
            <person name="Conrad R.E."/>
            <person name="Kollar L.M."/>
            <person name="Olsson S."/>
            <person name="Huttunen S."/>
            <person name="Landis J.B."/>
            <person name="Wickett N.J."/>
            <person name="Johnson M.G."/>
            <person name="Rensing S.A."/>
            <person name="Grimwood J."/>
            <person name="Schmutz J."/>
            <person name="Mcdaniel S.F."/>
        </authorList>
    </citation>
    <scope>NUCLEOTIDE SEQUENCE</scope>
    <source>
        <strain evidence="2">R40</strain>
    </source>
</reference>
<dbReference type="Proteomes" id="UP000822688">
    <property type="component" value="Chromosome 3"/>
</dbReference>
<comment type="caution">
    <text evidence="2">The sequence shown here is derived from an EMBL/GenBank/DDBJ whole genome shotgun (WGS) entry which is preliminary data.</text>
</comment>
<sequence>MHALVTANEPLYHHPPPHPNQHLHSTLLTPTQREKNGSDRNQNTPLFSPHMHKKPNLSPKNSPLLPHTHNQLPKCTTPPQTPPKPTPLPPPTHRSQQKKKIKTPRLKLSLTQLNSTLRIRDDNSNQNV</sequence>
<protein>
    <submittedName>
        <fullName evidence="2">Uncharacterized protein</fullName>
    </submittedName>
</protein>
<accession>A0A8T0IHT7</accession>
<feature type="compositionally biased region" description="Pro residues" evidence="1">
    <location>
        <begin position="79"/>
        <end position="92"/>
    </location>
</feature>
<name>A0A8T0IHT7_CERPU</name>
<gene>
    <name evidence="2" type="ORF">KC19_3G129700</name>
</gene>
<feature type="compositionally biased region" description="Low complexity" evidence="1">
    <location>
        <begin position="56"/>
        <end position="78"/>
    </location>
</feature>
<dbReference type="EMBL" id="CM026423">
    <property type="protein sequence ID" value="KAG0583354.1"/>
    <property type="molecule type" value="Genomic_DNA"/>
</dbReference>